<dbReference type="Proteomes" id="UP001497516">
    <property type="component" value="Chromosome 1"/>
</dbReference>
<evidence type="ECO:0000313" key="2">
    <source>
        <dbReference type="EMBL" id="CAL1352278.1"/>
    </source>
</evidence>
<evidence type="ECO:0000313" key="3">
    <source>
        <dbReference type="Proteomes" id="UP001497516"/>
    </source>
</evidence>
<gene>
    <name evidence="2" type="ORF">LTRI10_LOCUS259</name>
</gene>
<proteinExistence type="predicted"/>
<dbReference type="AlphaFoldDB" id="A0AAV2C6W2"/>
<feature type="region of interest" description="Disordered" evidence="1">
    <location>
        <begin position="22"/>
        <end position="44"/>
    </location>
</feature>
<name>A0AAV2C6W2_9ROSI</name>
<organism evidence="2 3">
    <name type="scientific">Linum trigynum</name>
    <dbReference type="NCBI Taxonomy" id="586398"/>
    <lineage>
        <taxon>Eukaryota</taxon>
        <taxon>Viridiplantae</taxon>
        <taxon>Streptophyta</taxon>
        <taxon>Embryophyta</taxon>
        <taxon>Tracheophyta</taxon>
        <taxon>Spermatophyta</taxon>
        <taxon>Magnoliopsida</taxon>
        <taxon>eudicotyledons</taxon>
        <taxon>Gunneridae</taxon>
        <taxon>Pentapetalae</taxon>
        <taxon>rosids</taxon>
        <taxon>fabids</taxon>
        <taxon>Malpighiales</taxon>
        <taxon>Linaceae</taxon>
        <taxon>Linum</taxon>
    </lineage>
</organism>
<reference evidence="2 3" key="1">
    <citation type="submission" date="2024-04" db="EMBL/GenBank/DDBJ databases">
        <authorList>
            <person name="Fracassetti M."/>
        </authorList>
    </citation>
    <scope>NUCLEOTIDE SEQUENCE [LARGE SCALE GENOMIC DNA]</scope>
</reference>
<dbReference type="PANTHER" id="PTHR37234">
    <property type="entry name" value="OS03G0319200 PROTEIN"/>
    <property type="match status" value="1"/>
</dbReference>
<dbReference type="EMBL" id="OZ034813">
    <property type="protein sequence ID" value="CAL1352278.1"/>
    <property type="molecule type" value="Genomic_DNA"/>
</dbReference>
<accession>A0AAV2C6W2</accession>
<evidence type="ECO:0000256" key="1">
    <source>
        <dbReference type="SAM" id="MobiDB-lite"/>
    </source>
</evidence>
<keyword evidence="3" id="KW-1185">Reference proteome</keyword>
<dbReference type="PANTHER" id="PTHR37234:SF1">
    <property type="entry name" value="OS03G0319200 PROTEIN"/>
    <property type="match status" value="1"/>
</dbReference>
<sequence length="126" mass="14704">MIAHRRHPNPSTTTMESLLFPCRGREQRSNKNNNSSTSEKKAMAESVERACSDIAWGQKREVGRIGLALQDHICRDLVEEFVREVFGHYLMNKYYKFYYDSKNSRQSSCDMIGTLPFDACRRSLRF</sequence>
<protein>
    <submittedName>
        <fullName evidence="2">Uncharacterized protein</fullName>
    </submittedName>
</protein>